<dbReference type="InterPro" id="IPR003010">
    <property type="entry name" value="C-N_Hydrolase"/>
</dbReference>
<dbReference type="AlphaFoldDB" id="A0A8J3MCV4"/>
<evidence type="ECO:0000313" key="5">
    <source>
        <dbReference type="Proteomes" id="UP000611500"/>
    </source>
</evidence>
<keyword evidence="2 4" id="KW-0378">Hydrolase</keyword>
<dbReference type="SUPFAM" id="SSF56317">
    <property type="entry name" value="Carbon-nitrogen hydrolase"/>
    <property type="match status" value="1"/>
</dbReference>
<organism evidence="4 5">
    <name type="scientific">Pseudodonghicola xiamenensis</name>
    <dbReference type="NCBI Taxonomy" id="337702"/>
    <lineage>
        <taxon>Bacteria</taxon>
        <taxon>Pseudomonadati</taxon>
        <taxon>Pseudomonadota</taxon>
        <taxon>Alphaproteobacteria</taxon>
        <taxon>Rhodobacterales</taxon>
        <taxon>Paracoccaceae</taxon>
        <taxon>Pseudodonghicola</taxon>
    </lineage>
</organism>
<gene>
    <name evidence="4" type="ORF">GCM10010961_27080</name>
</gene>
<protein>
    <submittedName>
        <fullName evidence="4">Carbon-nitrogen hydrolase</fullName>
    </submittedName>
</protein>
<dbReference type="PROSITE" id="PS50263">
    <property type="entry name" value="CN_HYDROLASE"/>
    <property type="match status" value="1"/>
</dbReference>
<dbReference type="PANTHER" id="PTHR43674:SF2">
    <property type="entry name" value="BETA-UREIDOPROPIONASE"/>
    <property type="match status" value="1"/>
</dbReference>
<dbReference type="PROSITE" id="PS01227">
    <property type="entry name" value="UPF0012"/>
    <property type="match status" value="1"/>
</dbReference>
<reference evidence="4" key="1">
    <citation type="journal article" date="2014" name="Int. J. Syst. Evol. Microbiol.">
        <title>Complete genome sequence of Corynebacterium casei LMG S-19264T (=DSM 44701T), isolated from a smear-ripened cheese.</title>
        <authorList>
            <consortium name="US DOE Joint Genome Institute (JGI-PGF)"/>
            <person name="Walter F."/>
            <person name="Albersmeier A."/>
            <person name="Kalinowski J."/>
            <person name="Ruckert C."/>
        </authorList>
    </citation>
    <scope>NUCLEOTIDE SEQUENCE</scope>
    <source>
        <strain evidence="4">CGMCC 1.7081</strain>
    </source>
</reference>
<sequence length="257" mass="26824">MKLALLQTPPANGNADQALAELETAMTAAASAGADLLVTPELLLPGYNCPDLHAAEAQPVEADWIARLSALAATHRCGLVVGWAERAGDTIYNSASAIGPDGALLATYRKRQLFGPMERASFVAGCDPAPVFDLAGRRCGLQICYDIEFPEHARDLARRGAELILVPTANPVGFEHVQRLFVPARAAENAICVAYANYCGEENGLEFGGMSVVAGPDGAEIVRAGRGPALLIADLPVLGDYPAGMLSTQLDDLVGGA</sequence>
<dbReference type="Gene3D" id="3.60.110.10">
    <property type="entry name" value="Carbon-nitrogen hydrolase"/>
    <property type="match status" value="1"/>
</dbReference>
<dbReference type="RefSeq" id="WP_028094022.1">
    <property type="nucleotide sequence ID" value="NZ_BNAP01000012.1"/>
</dbReference>
<comment type="similarity">
    <text evidence="1">Belongs to the carbon-nitrogen hydrolase superfamily. NIT1/NIT2 family.</text>
</comment>
<dbReference type="Pfam" id="PF00795">
    <property type="entry name" value="CN_hydrolase"/>
    <property type="match status" value="1"/>
</dbReference>
<accession>A0A8J3MCV4</accession>
<dbReference type="GO" id="GO:0016811">
    <property type="term" value="F:hydrolase activity, acting on carbon-nitrogen (but not peptide) bonds, in linear amides"/>
    <property type="evidence" value="ECO:0007669"/>
    <property type="project" value="TreeGrafter"/>
</dbReference>
<proteinExistence type="inferred from homology"/>
<dbReference type="InterPro" id="IPR036526">
    <property type="entry name" value="C-N_Hydrolase_sf"/>
</dbReference>
<dbReference type="Proteomes" id="UP000611500">
    <property type="component" value="Unassembled WGS sequence"/>
</dbReference>
<evidence type="ECO:0000256" key="1">
    <source>
        <dbReference type="ARBA" id="ARBA00010613"/>
    </source>
</evidence>
<keyword evidence="5" id="KW-1185">Reference proteome</keyword>
<dbReference type="InterPro" id="IPR050345">
    <property type="entry name" value="Aliph_Amidase/BUP"/>
</dbReference>
<reference evidence="4" key="2">
    <citation type="submission" date="2020-09" db="EMBL/GenBank/DDBJ databases">
        <authorList>
            <person name="Sun Q."/>
            <person name="Zhou Y."/>
        </authorList>
    </citation>
    <scope>NUCLEOTIDE SEQUENCE</scope>
    <source>
        <strain evidence="4">CGMCC 1.7081</strain>
    </source>
</reference>
<dbReference type="EMBL" id="BNAP01000012">
    <property type="protein sequence ID" value="GHG94154.1"/>
    <property type="molecule type" value="Genomic_DNA"/>
</dbReference>
<evidence type="ECO:0000256" key="2">
    <source>
        <dbReference type="ARBA" id="ARBA00022801"/>
    </source>
</evidence>
<evidence type="ECO:0000259" key="3">
    <source>
        <dbReference type="PROSITE" id="PS50263"/>
    </source>
</evidence>
<name>A0A8J3MCV4_9RHOB</name>
<evidence type="ECO:0000313" key="4">
    <source>
        <dbReference type="EMBL" id="GHG94154.1"/>
    </source>
</evidence>
<dbReference type="PANTHER" id="PTHR43674">
    <property type="entry name" value="NITRILASE C965.09-RELATED"/>
    <property type="match status" value="1"/>
</dbReference>
<comment type="caution">
    <text evidence="4">The sequence shown here is derived from an EMBL/GenBank/DDBJ whole genome shotgun (WGS) entry which is preliminary data.</text>
</comment>
<dbReference type="CDD" id="cd07576">
    <property type="entry name" value="R-amidase_like"/>
    <property type="match status" value="1"/>
</dbReference>
<dbReference type="InterPro" id="IPR044083">
    <property type="entry name" value="RamA-like"/>
</dbReference>
<feature type="domain" description="CN hydrolase" evidence="3">
    <location>
        <begin position="1"/>
        <end position="237"/>
    </location>
</feature>
<dbReference type="InterPro" id="IPR001110">
    <property type="entry name" value="UPF0012_CS"/>
</dbReference>